<organism evidence="2 3">
    <name type="scientific">Aspergillus sydowii CBS 593.65</name>
    <dbReference type="NCBI Taxonomy" id="1036612"/>
    <lineage>
        <taxon>Eukaryota</taxon>
        <taxon>Fungi</taxon>
        <taxon>Dikarya</taxon>
        <taxon>Ascomycota</taxon>
        <taxon>Pezizomycotina</taxon>
        <taxon>Eurotiomycetes</taxon>
        <taxon>Eurotiomycetidae</taxon>
        <taxon>Eurotiales</taxon>
        <taxon>Aspergillaceae</taxon>
        <taxon>Aspergillus</taxon>
        <taxon>Aspergillus subgen. Nidulantes</taxon>
    </lineage>
</organism>
<evidence type="ECO:0000256" key="1">
    <source>
        <dbReference type="SAM" id="SignalP"/>
    </source>
</evidence>
<evidence type="ECO:0000313" key="2">
    <source>
        <dbReference type="EMBL" id="OJJ54762.1"/>
    </source>
</evidence>
<dbReference type="OrthoDB" id="4426724at2759"/>
<proteinExistence type="predicted"/>
<dbReference type="SUPFAM" id="SSF55486">
    <property type="entry name" value="Metalloproteases ('zincins'), catalytic domain"/>
    <property type="match status" value="1"/>
</dbReference>
<dbReference type="Proteomes" id="UP000184356">
    <property type="component" value="Unassembled WGS sequence"/>
</dbReference>
<evidence type="ECO:0000313" key="3">
    <source>
        <dbReference type="Proteomes" id="UP000184356"/>
    </source>
</evidence>
<gene>
    <name evidence="2" type="ORF">ASPSYDRAFT_49861</name>
</gene>
<dbReference type="RefSeq" id="XP_040698568.1">
    <property type="nucleotide sequence ID" value="XM_040847946.1"/>
</dbReference>
<reference evidence="3" key="1">
    <citation type="journal article" date="2017" name="Genome Biol.">
        <title>Comparative genomics reveals high biological diversity and specific adaptations in the industrially and medically important fungal genus Aspergillus.</title>
        <authorList>
            <person name="de Vries R.P."/>
            <person name="Riley R."/>
            <person name="Wiebenga A."/>
            <person name="Aguilar-Osorio G."/>
            <person name="Amillis S."/>
            <person name="Uchima C.A."/>
            <person name="Anderluh G."/>
            <person name="Asadollahi M."/>
            <person name="Askin M."/>
            <person name="Barry K."/>
            <person name="Battaglia E."/>
            <person name="Bayram O."/>
            <person name="Benocci T."/>
            <person name="Braus-Stromeyer S.A."/>
            <person name="Caldana C."/>
            <person name="Canovas D."/>
            <person name="Cerqueira G.C."/>
            <person name="Chen F."/>
            <person name="Chen W."/>
            <person name="Choi C."/>
            <person name="Clum A."/>
            <person name="Dos Santos R.A."/>
            <person name="Damasio A.R."/>
            <person name="Diallinas G."/>
            <person name="Emri T."/>
            <person name="Fekete E."/>
            <person name="Flipphi M."/>
            <person name="Freyberg S."/>
            <person name="Gallo A."/>
            <person name="Gournas C."/>
            <person name="Habgood R."/>
            <person name="Hainaut M."/>
            <person name="Harispe M.L."/>
            <person name="Henrissat B."/>
            <person name="Hilden K.S."/>
            <person name="Hope R."/>
            <person name="Hossain A."/>
            <person name="Karabika E."/>
            <person name="Karaffa L."/>
            <person name="Karanyi Z."/>
            <person name="Krasevec N."/>
            <person name="Kuo A."/>
            <person name="Kusch H."/>
            <person name="LaButti K."/>
            <person name="Lagendijk E.L."/>
            <person name="Lapidus A."/>
            <person name="Levasseur A."/>
            <person name="Lindquist E."/>
            <person name="Lipzen A."/>
            <person name="Logrieco A.F."/>
            <person name="MacCabe A."/>
            <person name="Maekelae M.R."/>
            <person name="Malavazi I."/>
            <person name="Melin P."/>
            <person name="Meyer V."/>
            <person name="Mielnichuk N."/>
            <person name="Miskei M."/>
            <person name="Molnar A.P."/>
            <person name="Mule G."/>
            <person name="Ngan C.Y."/>
            <person name="Orejas M."/>
            <person name="Orosz E."/>
            <person name="Ouedraogo J.P."/>
            <person name="Overkamp K.M."/>
            <person name="Park H.-S."/>
            <person name="Perrone G."/>
            <person name="Piumi F."/>
            <person name="Punt P.J."/>
            <person name="Ram A.F."/>
            <person name="Ramon A."/>
            <person name="Rauscher S."/>
            <person name="Record E."/>
            <person name="Riano-Pachon D.M."/>
            <person name="Robert V."/>
            <person name="Roehrig J."/>
            <person name="Ruller R."/>
            <person name="Salamov A."/>
            <person name="Salih N.S."/>
            <person name="Samson R.A."/>
            <person name="Sandor E."/>
            <person name="Sanguinetti M."/>
            <person name="Schuetze T."/>
            <person name="Sepcic K."/>
            <person name="Shelest E."/>
            <person name="Sherlock G."/>
            <person name="Sophianopoulou V."/>
            <person name="Squina F.M."/>
            <person name="Sun H."/>
            <person name="Susca A."/>
            <person name="Todd R.B."/>
            <person name="Tsang A."/>
            <person name="Unkles S.E."/>
            <person name="van de Wiele N."/>
            <person name="van Rossen-Uffink D."/>
            <person name="Oliveira J.V."/>
            <person name="Vesth T.C."/>
            <person name="Visser J."/>
            <person name="Yu J.-H."/>
            <person name="Zhou M."/>
            <person name="Andersen M.R."/>
            <person name="Archer D.B."/>
            <person name="Baker S.E."/>
            <person name="Benoit I."/>
            <person name="Brakhage A.A."/>
            <person name="Braus G.H."/>
            <person name="Fischer R."/>
            <person name="Frisvad J.C."/>
            <person name="Goldman G.H."/>
            <person name="Houbraken J."/>
            <person name="Oakley B."/>
            <person name="Pocsi I."/>
            <person name="Scazzocchio C."/>
            <person name="Seiboth B."/>
            <person name="vanKuyk P.A."/>
            <person name="Wortman J."/>
            <person name="Dyer P.S."/>
            <person name="Grigoriev I.V."/>
        </authorList>
    </citation>
    <scope>NUCLEOTIDE SEQUENCE [LARGE SCALE GENOMIC DNA]</scope>
    <source>
        <strain evidence="3">CBS 593.65</strain>
    </source>
</reference>
<keyword evidence="3" id="KW-1185">Reference proteome</keyword>
<name>A0A1L9T5P6_9EURO</name>
<dbReference type="AlphaFoldDB" id="A0A1L9T5P6"/>
<protein>
    <recommendedName>
        <fullName evidence="4">Ricin B lectin domain-containing protein</fullName>
    </recommendedName>
</protein>
<dbReference type="EMBL" id="KV878594">
    <property type="protein sequence ID" value="OJJ54762.1"/>
    <property type="molecule type" value="Genomic_DNA"/>
</dbReference>
<evidence type="ECO:0008006" key="4">
    <source>
        <dbReference type="Google" id="ProtNLM"/>
    </source>
</evidence>
<dbReference type="VEuPathDB" id="FungiDB:ASPSYDRAFT_49861"/>
<accession>A0A1L9T5P6</accession>
<feature type="chain" id="PRO_5012792802" description="Ricin B lectin domain-containing protein" evidence="1">
    <location>
        <begin position="19"/>
        <end position="175"/>
    </location>
</feature>
<keyword evidence="1" id="KW-0732">Signal</keyword>
<sequence length="175" mass="18589">MRLSIITAALATASTASAALTWSLEKSSSPTGDEADAYGLIEAAMEAAVARHARLGDASKSITVSYVPGVPTAEANYDGTIRFGTDRSYLNERTALHEISHTLGIGQTAAFDEKCAANDWPTATPLLQSWDGSDAIINCGGGHIWPYGLNYNDEWSETNADRHVELINAMLADGL</sequence>
<feature type="signal peptide" evidence="1">
    <location>
        <begin position="1"/>
        <end position="18"/>
    </location>
</feature>
<dbReference type="GeneID" id="63764019"/>